<proteinExistence type="predicted"/>
<dbReference type="CDD" id="cd01462">
    <property type="entry name" value="VWA_YIEM_type"/>
    <property type="match status" value="1"/>
</dbReference>
<feature type="domain" description="VWFA" evidence="2">
    <location>
        <begin position="312"/>
        <end position="471"/>
    </location>
</feature>
<feature type="region of interest" description="Disordered" evidence="1">
    <location>
        <begin position="46"/>
        <end position="161"/>
    </location>
</feature>
<dbReference type="AlphaFoldDB" id="N1TZN7"/>
<dbReference type="InterPro" id="IPR008912">
    <property type="entry name" value="Uncharacterised_CoxE"/>
</dbReference>
<gene>
    <name evidence="3" type="ORF">LEP1GSC043_1938</name>
</gene>
<dbReference type="PANTHER" id="PTHR30634:SF16">
    <property type="entry name" value="OUTER-MEMBRANE LIPOPROTEIN LOLB"/>
    <property type="match status" value="1"/>
</dbReference>
<dbReference type="InterPro" id="IPR002035">
    <property type="entry name" value="VWF_A"/>
</dbReference>
<evidence type="ECO:0000313" key="4">
    <source>
        <dbReference type="Proteomes" id="UP000012249"/>
    </source>
</evidence>
<dbReference type="PANTHER" id="PTHR30634">
    <property type="entry name" value="OUTER MEMBRANE LOLAB LIPOPROTEIN INSERTION APPARATUS"/>
    <property type="match status" value="1"/>
</dbReference>
<evidence type="ECO:0000259" key="2">
    <source>
        <dbReference type="SMART" id="SM00327"/>
    </source>
</evidence>
<organism evidence="3 4">
    <name type="scientific">Leptospira weilii str. Ecochallenge</name>
    <dbReference type="NCBI Taxonomy" id="1049986"/>
    <lineage>
        <taxon>Bacteria</taxon>
        <taxon>Pseudomonadati</taxon>
        <taxon>Spirochaetota</taxon>
        <taxon>Spirochaetia</taxon>
        <taxon>Leptospirales</taxon>
        <taxon>Leptospiraceae</taxon>
        <taxon>Leptospira</taxon>
    </lineage>
</organism>
<dbReference type="SMART" id="SM00327">
    <property type="entry name" value="VWA"/>
    <property type="match status" value="1"/>
</dbReference>
<dbReference type="EMBL" id="AHMI02000222">
    <property type="protein sequence ID" value="EMY13748.1"/>
    <property type="molecule type" value="Genomic_DNA"/>
</dbReference>
<evidence type="ECO:0000313" key="3">
    <source>
        <dbReference type="EMBL" id="EMY13748.1"/>
    </source>
</evidence>
<protein>
    <submittedName>
        <fullName evidence="3">Uncharacterized protein YehP</fullName>
    </submittedName>
</protein>
<dbReference type="Proteomes" id="UP000012249">
    <property type="component" value="Unassembled WGS sequence"/>
</dbReference>
<reference evidence="3 4" key="1">
    <citation type="submission" date="2013-02" db="EMBL/GenBank/DDBJ databases">
        <authorList>
            <person name="Harkins D.M."/>
            <person name="Durkin A.S."/>
            <person name="Brinkac L.M."/>
            <person name="Haft D.H."/>
            <person name="Selengut J.D."/>
            <person name="Sanka R."/>
            <person name="DePew J."/>
            <person name="Purushe J."/>
            <person name="Haake D.A."/>
            <person name="Matsunaga J."/>
            <person name="Vinetz J.M."/>
            <person name="Sutton G.G."/>
            <person name="Nierman W.C."/>
            <person name="Fouts D.E."/>
        </authorList>
    </citation>
    <scope>NUCLEOTIDE SEQUENCE [LARGE SCALE GENOMIC DNA]</scope>
    <source>
        <strain evidence="3 4">Ecochallenge</strain>
    </source>
</reference>
<sequence>MEYDKDDFNTFVRWRLILGTGSEQALGAPPLSEQQKRMSRALEYLYGREYGSDRNTRTGSSGEYGSDQKTRTGSSGEYDSDQKTRTGSSGEYDSDQKTRTGGSGEYDSDRNTRTGSSGEYDSDRNTRTGSSGEYGSDRNTRTGSSGEYDSDRNTRTGSSGESKLTVPLWINEIHELFPKTTIERIEKDALERYQVMEMVTNPELLKRVSPNKTLLKAVLHTRHLMEPNVLNLARELVRKVVEELMKKLETTILTSFRGVKNRHRRSSLRIYKNFDVRGTIRANLKHFDPASKKLILQKPLFHSRIHRSMADRWRLIILVDQSGSMADSVIHSAVTASIFWGIKTLKTTLVLFDTNVVDVTDHCSDPVETLMKVQLGGGTDIGSAVLYAEGKIENPRRTMIILISDFFEGAPPSRLVSAVHRLAESGVRILGLAALDETANPNYDAEMADKLVKAGAEIGAMTPGELAEWVGEKIG</sequence>
<dbReference type="Pfam" id="PF05762">
    <property type="entry name" value="VWA_CoxE"/>
    <property type="match status" value="1"/>
</dbReference>
<evidence type="ECO:0000256" key="1">
    <source>
        <dbReference type="SAM" id="MobiDB-lite"/>
    </source>
</evidence>
<name>N1TZN7_9LEPT</name>
<dbReference type="SUPFAM" id="SSF53300">
    <property type="entry name" value="vWA-like"/>
    <property type="match status" value="1"/>
</dbReference>
<dbReference type="InterPro" id="IPR036465">
    <property type="entry name" value="vWFA_dom_sf"/>
</dbReference>
<accession>N1TZN7</accession>
<comment type="caution">
    <text evidence="3">The sequence shown here is derived from an EMBL/GenBank/DDBJ whole genome shotgun (WGS) entry which is preliminary data.</text>
</comment>
<dbReference type="InterPro" id="IPR050458">
    <property type="entry name" value="LolB"/>
</dbReference>
<dbReference type="Gene3D" id="3.40.50.410">
    <property type="entry name" value="von Willebrand factor, type A domain"/>
    <property type="match status" value="1"/>
</dbReference>